<evidence type="ECO:0000256" key="2">
    <source>
        <dbReference type="ARBA" id="ARBA00022629"/>
    </source>
</evidence>
<dbReference type="InterPro" id="IPR000577">
    <property type="entry name" value="Carb_kinase_FGGY"/>
</dbReference>
<comment type="caution">
    <text evidence="13">The sequence shown here is derived from an EMBL/GenBank/DDBJ whole genome shotgun (WGS) entry which is preliminary data.</text>
</comment>
<dbReference type="InterPro" id="IPR050406">
    <property type="entry name" value="FGGY_Carb_Kinase"/>
</dbReference>
<keyword evidence="5 8" id="KW-0418">Kinase</keyword>
<feature type="region of interest" description="Disordered" evidence="10">
    <location>
        <begin position="32"/>
        <end position="52"/>
    </location>
</feature>
<dbReference type="GO" id="GO:0004856">
    <property type="term" value="F:D-xylulokinase activity"/>
    <property type="evidence" value="ECO:0007669"/>
    <property type="project" value="UniProtKB-EC"/>
</dbReference>
<organism evidence="13 14">
    <name type="scientific">Gordonia asplenii</name>
    <dbReference type="NCBI Taxonomy" id="2725283"/>
    <lineage>
        <taxon>Bacteria</taxon>
        <taxon>Bacillati</taxon>
        <taxon>Actinomycetota</taxon>
        <taxon>Actinomycetes</taxon>
        <taxon>Mycobacteriales</taxon>
        <taxon>Gordoniaceae</taxon>
        <taxon>Gordonia</taxon>
    </lineage>
</organism>
<evidence type="ECO:0000256" key="8">
    <source>
        <dbReference type="RuleBase" id="RU003733"/>
    </source>
</evidence>
<dbReference type="PANTHER" id="PTHR43095:SF5">
    <property type="entry name" value="XYLULOSE KINASE"/>
    <property type="match status" value="1"/>
</dbReference>
<dbReference type="GO" id="GO:0005997">
    <property type="term" value="P:xylulose metabolic process"/>
    <property type="evidence" value="ECO:0007669"/>
    <property type="project" value="InterPro"/>
</dbReference>
<dbReference type="InterPro" id="IPR043129">
    <property type="entry name" value="ATPase_NBD"/>
</dbReference>
<dbReference type="PIRSF" id="PIRSF000538">
    <property type="entry name" value="GlpK"/>
    <property type="match status" value="1"/>
</dbReference>
<keyword evidence="2 9" id="KW-0859">Xylose metabolism</keyword>
<gene>
    <name evidence="9 13" type="primary">xylB</name>
    <name evidence="13" type="ORF">HH308_00290</name>
</gene>
<evidence type="ECO:0000256" key="7">
    <source>
        <dbReference type="ARBA" id="ARBA00023277"/>
    </source>
</evidence>
<dbReference type="CDD" id="cd07809">
    <property type="entry name" value="ASKHA_NBD_FGGY_BaXK-like"/>
    <property type="match status" value="1"/>
</dbReference>
<reference evidence="13 14" key="1">
    <citation type="submission" date="2020-04" db="EMBL/GenBank/DDBJ databases">
        <title>Gordonia sp. nov. TBRC 11910.</title>
        <authorList>
            <person name="Suriyachadkun C."/>
        </authorList>
    </citation>
    <scope>NUCLEOTIDE SEQUENCE [LARGE SCALE GENOMIC DNA]</scope>
    <source>
        <strain evidence="13 14">TBRC 11910</strain>
    </source>
</reference>
<keyword evidence="7 9" id="KW-0119">Carbohydrate metabolism</keyword>
<evidence type="ECO:0000256" key="6">
    <source>
        <dbReference type="ARBA" id="ARBA00022840"/>
    </source>
</evidence>
<dbReference type="EMBL" id="JABBNB010000001">
    <property type="protein sequence ID" value="NMN99656.1"/>
    <property type="molecule type" value="Genomic_DNA"/>
</dbReference>
<dbReference type="InterPro" id="IPR018485">
    <property type="entry name" value="FGGY_C"/>
</dbReference>
<dbReference type="GO" id="GO:0005524">
    <property type="term" value="F:ATP binding"/>
    <property type="evidence" value="ECO:0007669"/>
    <property type="project" value="UniProtKB-KW"/>
</dbReference>
<dbReference type="AlphaFoldDB" id="A0A848KP25"/>
<evidence type="ECO:0000256" key="4">
    <source>
        <dbReference type="ARBA" id="ARBA00022741"/>
    </source>
</evidence>
<dbReference type="PROSITE" id="PS00445">
    <property type="entry name" value="FGGY_KINASES_2"/>
    <property type="match status" value="1"/>
</dbReference>
<dbReference type="PANTHER" id="PTHR43095">
    <property type="entry name" value="SUGAR KINASE"/>
    <property type="match status" value="1"/>
</dbReference>
<keyword evidence="3 8" id="KW-0808">Transferase</keyword>
<keyword evidence="6 9" id="KW-0067">ATP-binding</keyword>
<keyword evidence="14" id="KW-1185">Reference proteome</keyword>
<dbReference type="InterPro" id="IPR006000">
    <property type="entry name" value="Xylulokinase"/>
</dbReference>
<comment type="catalytic activity">
    <reaction evidence="9">
        <text>D-xylulose + ATP = D-xylulose 5-phosphate + ADP + H(+)</text>
        <dbReference type="Rhea" id="RHEA:10964"/>
        <dbReference type="ChEBI" id="CHEBI:15378"/>
        <dbReference type="ChEBI" id="CHEBI:17140"/>
        <dbReference type="ChEBI" id="CHEBI:30616"/>
        <dbReference type="ChEBI" id="CHEBI:57737"/>
        <dbReference type="ChEBI" id="CHEBI:456216"/>
        <dbReference type="EC" id="2.7.1.17"/>
    </reaction>
</comment>
<name>A0A848KP25_9ACTN</name>
<protein>
    <recommendedName>
        <fullName evidence="9">Xylulose kinase</fullName>
        <shortName evidence="9">Xylulokinase</shortName>
        <ecNumber evidence="9">2.7.1.17</ecNumber>
    </recommendedName>
</protein>
<comment type="similarity">
    <text evidence="1 8">Belongs to the FGGY kinase family.</text>
</comment>
<dbReference type="Pfam" id="PF02782">
    <property type="entry name" value="FGGY_C"/>
    <property type="match status" value="1"/>
</dbReference>
<evidence type="ECO:0000313" key="14">
    <source>
        <dbReference type="Proteomes" id="UP000550729"/>
    </source>
</evidence>
<dbReference type="Proteomes" id="UP000550729">
    <property type="component" value="Unassembled WGS sequence"/>
</dbReference>
<evidence type="ECO:0000259" key="12">
    <source>
        <dbReference type="Pfam" id="PF02782"/>
    </source>
</evidence>
<dbReference type="SUPFAM" id="SSF53067">
    <property type="entry name" value="Actin-like ATPase domain"/>
    <property type="match status" value="2"/>
</dbReference>
<evidence type="ECO:0000259" key="11">
    <source>
        <dbReference type="Pfam" id="PF00370"/>
    </source>
</evidence>
<evidence type="ECO:0000256" key="10">
    <source>
        <dbReference type="SAM" id="MobiDB-lite"/>
    </source>
</evidence>
<keyword evidence="4 9" id="KW-0547">Nucleotide-binding</keyword>
<dbReference type="RefSeq" id="WP_170192176.1">
    <property type="nucleotide sequence ID" value="NZ_JABBNB010000001.1"/>
</dbReference>
<evidence type="ECO:0000256" key="3">
    <source>
        <dbReference type="ARBA" id="ARBA00022679"/>
    </source>
</evidence>
<dbReference type="Gene3D" id="3.30.420.40">
    <property type="match status" value="2"/>
</dbReference>
<feature type="domain" description="Carbohydrate kinase FGGY C-terminal" evidence="12">
    <location>
        <begin position="264"/>
        <end position="445"/>
    </location>
</feature>
<accession>A0A848KP25</accession>
<dbReference type="Pfam" id="PF00370">
    <property type="entry name" value="FGGY_N"/>
    <property type="match status" value="1"/>
</dbReference>
<evidence type="ECO:0000313" key="13">
    <source>
        <dbReference type="EMBL" id="NMN99656.1"/>
    </source>
</evidence>
<dbReference type="EC" id="2.7.1.17" evidence="9"/>
<dbReference type="InterPro" id="IPR018484">
    <property type="entry name" value="FGGY_N"/>
</dbReference>
<dbReference type="InterPro" id="IPR018483">
    <property type="entry name" value="Carb_kinase_FGGY_CS"/>
</dbReference>
<evidence type="ECO:0000256" key="1">
    <source>
        <dbReference type="ARBA" id="ARBA00009156"/>
    </source>
</evidence>
<evidence type="ECO:0000256" key="5">
    <source>
        <dbReference type="ARBA" id="ARBA00022777"/>
    </source>
</evidence>
<proteinExistence type="inferred from homology"/>
<evidence type="ECO:0000256" key="9">
    <source>
        <dbReference type="RuleBase" id="RU364073"/>
    </source>
</evidence>
<sequence>MSGSTHTRLVAGVDSSTQSCTVVLRDAVSGATVASGSSAHPPTTPPVSEQDPSDWWTALTRAMSAALTSGEIDGSAVVAMSVAAQAHGLVVVDEAGQVIRPAKLWNDTTSAEQASRLVDRLGRDQWVQRCGSVPPAAFTIAKLAWLAEHEPDALARTAQVMVPADWLTWRLTGAAVTDAGDASGTGYFDPVRRRWDFGLLDLVDETRNWTSMLPKVLAHDEPAGTLTPSTAQTLGLSPATVVGPGTADNQAAALGMGVLPGDVVVSLGTSGVVYACTTVPVVDLAGRINGNADAAGGYLPVFCTLNAAKVTDMFARLLNVSHQELSDLALAAPADDPERPVLAAFLDGERVPDRPSAVGTLSGLRSGTTREQVARAAYEGVVAGLVGGIDAFTGLGIRVDGRLAVTGGGAASPAYRQLLADLAGRPVYVVDEPQTAAAGAAVQAAAIVDGVEVHDLARRWAPSWRVAATPRSGANRDELLDRFSRVVSWSGLEN</sequence>
<dbReference type="GO" id="GO:0042732">
    <property type="term" value="P:D-xylose metabolic process"/>
    <property type="evidence" value="ECO:0007669"/>
    <property type="project" value="UniProtKB-KW"/>
</dbReference>
<feature type="domain" description="Carbohydrate kinase FGGY N-terminal" evidence="11">
    <location>
        <begin position="10"/>
        <end position="255"/>
    </location>
</feature>
<dbReference type="NCBIfam" id="TIGR01312">
    <property type="entry name" value="XylB"/>
    <property type="match status" value="1"/>
</dbReference>